<dbReference type="AlphaFoldDB" id="A0A8S0UJS4"/>
<dbReference type="GO" id="GO:0036228">
    <property type="term" value="P:protein localization to nuclear inner membrane"/>
    <property type="evidence" value="ECO:0007669"/>
    <property type="project" value="TreeGrafter"/>
</dbReference>
<dbReference type="InterPro" id="IPR004870">
    <property type="entry name" value="Nucleoporin_Nup155"/>
</dbReference>
<proteinExistence type="predicted"/>
<organism evidence="1 2">
    <name type="scientific">Olea europaea subsp. europaea</name>
    <dbReference type="NCBI Taxonomy" id="158383"/>
    <lineage>
        <taxon>Eukaryota</taxon>
        <taxon>Viridiplantae</taxon>
        <taxon>Streptophyta</taxon>
        <taxon>Embryophyta</taxon>
        <taxon>Tracheophyta</taxon>
        <taxon>Spermatophyta</taxon>
        <taxon>Magnoliopsida</taxon>
        <taxon>eudicotyledons</taxon>
        <taxon>Gunneridae</taxon>
        <taxon>Pentapetalae</taxon>
        <taxon>asterids</taxon>
        <taxon>lamiids</taxon>
        <taxon>Lamiales</taxon>
        <taxon>Oleaceae</taxon>
        <taxon>Oleeae</taxon>
        <taxon>Olea</taxon>
    </lineage>
</organism>
<dbReference type="GO" id="GO:0000972">
    <property type="term" value="P:transcription-dependent tethering of RNA polymerase II gene DNA at nuclear periphery"/>
    <property type="evidence" value="ECO:0007669"/>
    <property type="project" value="TreeGrafter"/>
</dbReference>
<reference evidence="1 2" key="1">
    <citation type="submission" date="2019-12" db="EMBL/GenBank/DDBJ databases">
        <authorList>
            <person name="Alioto T."/>
            <person name="Alioto T."/>
            <person name="Gomez Garrido J."/>
        </authorList>
    </citation>
    <scope>NUCLEOTIDE SEQUENCE [LARGE SCALE GENOMIC DNA]</scope>
</reference>
<dbReference type="GO" id="GO:0006405">
    <property type="term" value="P:RNA export from nucleus"/>
    <property type="evidence" value="ECO:0007669"/>
    <property type="project" value="TreeGrafter"/>
</dbReference>
<dbReference type="Proteomes" id="UP000594638">
    <property type="component" value="Unassembled WGS sequence"/>
</dbReference>
<protein>
    <submittedName>
        <fullName evidence="1">Nuclear pore complex NUP155 isoform X2</fullName>
    </submittedName>
</protein>
<dbReference type="OrthoDB" id="338970at2759"/>
<evidence type="ECO:0000313" key="2">
    <source>
        <dbReference type="Proteomes" id="UP000594638"/>
    </source>
</evidence>
<accession>A0A8S0UJS4</accession>
<name>A0A8S0UJS4_OLEEU</name>
<dbReference type="GO" id="GO:0006606">
    <property type="term" value="P:protein import into nucleus"/>
    <property type="evidence" value="ECO:0007669"/>
    <property type="project" value="TreeGrafter"/>
</dbReference>
<dbReference type="EMBL" id="CACTIH010007577">
    <property type="protein sequence ID" value="CAA3015892.1"/>
    <property type="molecule type" value="Genomic_DNA"/>
</dbReference>
<evidence type="ECO:0000313" key="1">
    <source>
        <dbReference type="EMBL" id="CAA3015892.1"/>
    </source>
</evidence>
<comment type="caution">
    <text evidence="1">The sequence shown here is derived from an EMBL/GenBank/DDBJ whole genome shotgun (WGS) entry which is preliminary data.</text>
</comment>
<dbReference type="GO" id="GO:0017056">
    <property type="term" value="F:structural constituent of nuclear pore"/>
    <property type="evidence" value="ECO:0007669"/>
    <property type="project" value="InterPro"/>
</dbReference>
<dbReference type="PANTHER" id="PTHR10350:SF6">
    <property type="entry name" value="NUCLEAR PORE COMPLEX PROTEIN NUP155"/>
    <property type="match status" value="1"/>
</dbReference>
<dbReference type="PANTHER" id="PTHR10350">
    <property type="entry name" value="NUCLEAR PORE COMPLEX PROTEIN NUP155"/>
    <property type="match status" value="1"/>
</dbReference>
<dbReference type="Gramene" id="OE9A001910T1">
    <property type="protein sequence ID" value="OE9A001910C1"/>
    <property type="gene ID" value="OE9A001910"/>
</dbReference>
<dbReference type="GO" id="GO:0044611">
    <property type="term" value="C:nuclear pore inner ring"/>
    <property type="evidence" value="ECO:0007669"/>
    <property type="project" value="TreeGrafter"/>
</dbReference>
<sequence length="204" mass="22528">MEEERKEENKAALVVARLIENATNTTAAEVDPRLLKAIKSVVRYSDSELRLAAQTLMSLMKRAESIGDEDIARALLAACKGAIEPVLNAYDQLLSYGAILPSPSLRLRLIRSVLALLREWAMSVFAQRMGTSATGASLVLGGTFSFGHTTAISQGVRDKITSAANRFMTEVRRLSLPQSQTEVVYRGFRELEESLLSSFPFERF</sequence>
<gene>
    <name evidence="1" type="ORF">OLEA9_A001910</name>
</gene>
<keyword evidence="2" id="KW-1185">Reference proteome</keyword>